<feature type="transmembrane region" description="Helical" evidence="1">
    <location>
        <begin position="15"/>
        <end position="38"/>
    </location>
</feature>
<keyword evidence="3" id="KW-1185">Reference proteome</keyword>
<dbReference type="AlphaFoldDB" id="A0A8X6FUA4"/>
<gene>
    <name evidence="2" type="primary">SLC22A13</name>
    <name evidence="2" type="ORF">TNCT_481811</name>
</gene>
<reference evidence="2" key="1">
    <citation type="submission" date="2020-07" db="EMBL/GenBank/DDBJ databases">
        <title>Multicomponent nature underlies the extraordinary mechanical properties of spider dragline silk.</title>
        <authorList>
            <person name="Kono N."/>
            <person name="Nakamura H."/>
            <person name="Mori M."/>
            <person name="Yoshida Y."/>
            <person name="Ohtoshi R."/>
            <person name="Malay A.D."/>
            <person name="Moran D.A.P."/>
            <person name="Tomita M."/>
            <person name="Numata K."/>
            <person name="Arakawa K."/>
        </authorList>
    </citation>
    <scope>NUCLEOTIDE SEQUENCE</scope>
</reference>
<accession>A0A8X6FUA4</accession>
<name>A0A8X6FUA4_TRICU</name>
<keyword evidence="1" id="KW-0812">Transmembrane</keyword>
<comment type="caution">
    <text evidence="2">The sequence shown here is derived from an EMBL/GenBank/DDBJ whole genome shotgun (WGS) entry which is preliminary data.</text>
</comment>
<evidence type="ECO:0000256" key="1">
    <source>
        <dbReference type="SAM" id="Phobius"/>
    </source>
</evidence>
<organism evidence="2 3">
    <name type="scientific">Trichonephila clavata</name>
    <name type="common">Joro spider</name>
    <name type="synonym">Nephila clavata</name>
    <dbReference type="NCBI Taxonomy" id="2740835"/>
    <lineage>
        <taxon>Eukaryota</taxon>
        <taxon>Metazoa</taxon>
        <taxon>Ecdysozoa</taxon>
        <taxon>Arthropoda</taxon>
        <taxon>Chelicerata</taxon>
        <taxon>Arachnida</taxon>
        <taxon>Araneae</taxon>
        <taxon>Araneomorphae</taxon>
        <taxon>Entelegynae</taxon>
        <taxon>Araneoidea</taxon>
        <taxon>Nephilidae</taxon>
        <taxon>Trichonephila</taxon>
    </lineage>
</organism>
<dbReference type="EMBL" id="BMAO01003535">
    <property type="protein sequence ID" value="GFQ88572.1"/>
    <property type="molecule type" value="Genomic_DNA"/>
</dbReference>
<protein>
    <submittedName>
        <fullName evidence="2">Solute carrier family 22 member 13</fullName>
    </submittedName>
</protein>
<keyword evidence="1" id="KW-0472">Membrane</keyword>
<keyword evidence="1" id="KW-1133">Transmembrane helix</keyword>
<sequence>MGFNSALTDAGEFGLYQRLLCFVFLLTAIAYLSLSYWIQIFILMVPNHRCRDGDDPLTAATNGSKCGTGNFSANGSGIALRDGNMTFQHFFPQLRPRMTGYVKMHGESTLSIPSTGLGLYSANFFSAALQTDWDVKKRFAG</sequence>
<dbReference type="Proteomes" id="UP000887116">
    <property type="component" value="Unassembled WGS sequence"/>
</dbReference>
<evidence type="ECO:0000313" key="3">
    <source>
        <dbReference type="Proteomes" id="UP000887116"/>
    </source>
</evidence>
<proteinExistence type="predicted"/>
<evidence type="ECO:0000313" key="2">
    <source>
        <dbReference type="EMBL" id="GFQ88572.1"/>
    </source>
</evidence>